<dbReference type="InterPro" id="IPR000086">
    <property type="entry name" value="NUDIX_hydrolase_dom"/>
</dbReference>
<keyword evidence="7" id="KW-1185">Reference proteome</keyword>
<comment type="similarity">
    <text evidence="4">Belongs to the Nudix hydrolase family.</text>
</comment>
<dbReference type="SUPFAM" id="SSF55811">
    <property type="entry name" value="Nudix"/>
    <property type="match status" value="1"/>
</dbReference>
<dbReference type="PROSITE" id="PS51462">
    <property type="entry name" value="NUDIX"/>
    <property type="match status" value="1"/>
</dbReference>
<comment type="caution">
    <text evidence="6">The sequence shown here is derived from an EMBL/GenBank/DDBJ whole genome shotgun (WGS) entry which is preliminary data.</text>
</comment>
<evidence type="ECO:0000256" key="1">
    <source>
        <dbReference type="ARBA" id="ARBA00001946"/>
    </source>
</evidence>
<evidence type="ECO:0000256" key="2">
    <source>
        <dbReference type="ARBA" id="ARBA00022801"/>
    </source>
</evidence>
<protein>
    <submittedName>
        <fullName evidence="6">Mutator protein MutT</fullName>
    </submittedName>
</protein>
<dbReference type="PRINTS" id="PR00502">
    <property type="entry name" value="NUDIXFAMILY"/>
</dbReference>
<dbReference type="InterPro" id="IPR020476">
    <property type="entry name" value="Nudix_hydrolase"/>
</dbReference>
<dbReference type="CDD" id="cd04678">
    <property type="entry name" value="NUDIX_MTH2_Nudt15"/>
    <property type="match status" value="1"/>
</dbReference>
<comment type="cofactor">
    <cofactor evidence="1">
        <name>Mg(2+)</name>
        <dbReference type="ChEBI" id="CHEBI:18420"/>
    </cofactor>
</comment>
<dbReference type="GO" id="GO:0016787">
    <property type="term" value="F:hydrolase activity"/>
    <property type="evidence" value="ECO:0007669"/>
    <property type="project" value="UniProtKB-KW"/>
</dbReference>
<feature type="domain" description="Nudix hydrolase" evidence="5">
    <location>
        <begin position="33"/>
        <end position="167"/>
    </location>
</feature>
<evidence type="ECO:0000313" key="7">
    <source>
        <dbReference type="Proteomes" id="UP000295711"/>
    </source>
</evidence>
<evidence type="ECO:0000256" key="4">
    <source>
        <dbReference type="RuleBase" id="RU003476"/>
    </source>
</evidence>
<accession>A0A4R2LCJ3</accession>
<reference evidence="6 7" key="1">
    <citation type="submission" date="2019-03" db="EMBL/GenBank/DDBJ databases">
        <title>Genomic Encyclopedia of Type Strains, Phase IV (KMG-IV): sequencing the most valuable type-strain genomes for metagenomic binning, comparative biology and taxonomic classification.</title>
        <authorList>
            <person name="Goeker M."/>
        </authorList>
    </citation>
    <scope>NUCLEOTIDE SEQUENCE [LARGE SCALE GENOMIC DNA]</scope>
    <source>
        <strain evidence="6 7">DSM 28559</strain>
    </source>
</reference>
<evidence type="ECO:0000256" key="3">
    <source>
        <dbReference type="ARBA" id="ARBA00022842"/>
    </source>
</evidence>
<keyword evidence="3" id="KW-0460">Magnesium</keyword>
<dbReference type="Gene3D" id="3.90.79.10">
    <property type="entry name" value="Nucleoside Triphosphate Pyrophosphohydrolase"/>
    <property type="match status" value="1"/>
</dbReference>
<dbReference type="InterPro" id="IPR015797">
    <property type="entry name" value="NUDIX_hydrolase-like_dom_sf"/>
</dbReference>
<evidence type="ECO:0000259" key="5">
    <source>
        <dbReference type="PROSITE" id="PS51462"/>
    </source>
</evidence>
<dbReference type="PROSITE" id="PS00893">
    <property type="entry name" value="NUDIX_BOX"/>
    <property type="match status" value="1"/>
</dbReference>
<dbReference type="AlphaFoldDB" id="A0A4R2LCJ3"/>
<proteinExistence type="inferred from homology"/>
<dbReference type="RefSeq" id="WP_165873287.1">
    <property type="nucleotide sequence ID" value="NZ_JANKAQ010000001.1"/>
</dbReference>
<organism evidence="6 7">
    <name type="scientific">Frisingicoccus caecimuris</name>
    <dbReference type="NCBI Taxonomy" id="1796636"/>
    <lineage>
        <taxon>Bacteria</taxon>
        <taxon>Bacillati</taxon>
        <taxon>Bacillota</taxon>
        <taxon>Clostridia</taxon>
        <taxon>Lachnospirales</taxon>
        <taxon>Lachnospiraceae</taxon>
        <taxon>Frisingicoccus</taxon>
    </lineage>
</organism>
<dbReference type="Pfam" id="PF00293">
    <property type="entry name" value="NUDIX"/>
    <property type="match status" value="1"/>
</dbReference>
<dbReference type="PANTHER" id="PTHR43222">
    <property type="entry name" value="NUDIX HYDROLASE 23"/>
    <property type="match status" value="1"/>
</dbReference>
<sequence>MFCIRCGAECEDYEEGGVLRQRCSRCGHIHYQNPYPCIAVLVVNEQGEILLGKRHKKSIYPGKWCLPCGYIEYGETYLEAALREVKEEAGITSPADGIINVVSNQFDNGVNSLVVVLLSHYRGNETLKPGDDIIETGWFSIENMSTLPPLAFSADEFIITKYKNMLAEGSMTILTLEGNSVYGH</sequence>
<evidence type="ECO:0000313" key="6">
    <source>
        <dbReference type="EMBL" id="TCO86007.1"/>
    </source>
</evidence>
<dbReference type="EMBL" id="SLXA01000002">
    <property type="protein sequence ID" value="TCO86007.1"/>
    <property type="molecule type" value="Genomic_DNA"/>
</dbReference>
<gene>
    <name evidence="6" type="ORF">EV212_102325</name>
</gene>
<dbReference type="Proteomes" id="UP000295711">
    <property type="component" value="Unassembled WGS sequence"/>
</dbReference>
<keyword evidence="2 4" id="KW-0378">Hydrolase</keyword>
<dbReference type="InterPro" id="IPR020084">
    <property type="entry name" value="NUDIX_hydrolase_CS"/>
</dbReference>
<dbReference type="PANTHER" id="PTHR43222:SF2">
    <property type="entry name" value="NUDIX HYDROLASE 23, CHLOROPLASTIC"/>
    <property type="match status" value="1"/>
</dbReference>
<name>A0A4R2LCJ3_9FIRM</name>